<dbReference type="AlphaFoldDB" id="A0ABC8W3L8"/>
<dbReference type="Proteomes" id="UP001497457">
    <property type="component" value="Chromosome 11b"/>
</dbReference>
<proteinExistence type="predicted"/>
<feature type="region of interest" description="Disordered" evidence="1">
    <location>
        <begin position="137"/>
        <end position="219"/>
    </location>
</feature>
<dbReference type="EMBL" id="OZ075121">
    <property type="protein sequence ID" value="CAL4900611.1"/>
    <property type="molecule type" value="Genomic_DNA"/>
</dbReference>
<reference evidence="2" key="1">
    <citation type="submission" date="2024-10" db="EMBL/GenBank/DDBJ databases">
        <authorList>
            <person name="Ryan C."/>
        </authorList>
    </citation>
    <scope>NUCLEOTIDE SEQUENCE [LARGE SCALE GENOMIC DNA]</scope>
</reference>
<sequence>MASRRSLQYRRSIPSLPFSPASLRQSEQQLPRAAALGFDTTAFLDRRRIAAIAQMACGVMAREQAGRRVGGELASSARTQLKRARDSLEGKTTTGGRGGFAAVAHTPGQRRLQERMKAELDAVRALHRKAVLLCRGGGAGAAPAAKGDARLSGAEPRREAAAAAAKRRRANPSEESATEAAAQQKKGQLKQQQQAPAPRPAPPPSAKEDAQKKKREMEEMARAREEFRRLVLAMEKATLPDETVYRHELQELGIAPFEYAVTRTRSQALSQDRILVGVAY</sequence>
<feature type="compositionally biased region" description="Basic and acidic residues" evidence="1">
    <location>
        <begin position="206"/>
        <end position="219"/>
    </location>
</feature>
<evidence type="ECO:0000313" key="2">
    <source>
        <dbReference type="EMBL" id="CAL4900611.1"/>
    </source>
</evidence>
<protein>
    <submittedName>
        <fullName evidence="2">Uncharacterized protein</fullName>
    </submittedName>
</protein>
<gene>
    <name evidence="2" type="ORF">URODEC1_LOCUS8807</name>
</gene>
<feature type="compositionally biased region" description="Low complexity" evidence="1">
    <location>
        <begin position="173"/>
        <end position="196"/>
    </location>
</feature>
<accession>A0ABC8W3L8</accession>
<feature type="region of interest" description="Disordered" evidence="1">
    <location>
        <begin position="70"/>
        <end position="99"/>
    </location>
</feature>
<evidence type="ECO:0000313" key="3">
    <source>
        <dbReference type="Proteomes" id="UP001497457"/>
    </source>
</evidence>
<name>A0ABC8W3L8_9POAL</name>
<evidence type="ECO:0000256" key="1">
    <source>
        <dbReference type="SAM" id="MobiDB-lite"/>
    </source>
</evidence>
<organism evidence="2 3">
    <name type="scientific">Urochloa decumbens</name>
    <dbReference type="NCBI Taxonomy" id="240449"/>
    <lineage>
        <taxon>Eukaryota</taxon>
        <taxon>Viridiplantae</taxon>
        <taxon>Streptophyta</taxon>
        <taxon>Embryophyta</taxon>
        <taxon>Tracheophyta</taxon>
        <taxon>Spermatophyta</taxon>
        <taxon>Magnoliopsida</taxon>
        <taxon>Liliopsida</taxon>
        <taxon>Poales</taxon>
        <taxon>Poaceae</taxon>
        <taxon>PACMAD clade</taxon>
        <taxon>Panicoideae</taxon>
        <taxon>Panicodae</taxon>
        <taxon>Paniceae</taxon>
        <taxon>Melinidinae</taxon>
        <taxon>Urochloa</taxon>
    </lineage>
</organism>
<keyword evidence="3" id="KW-1185">Reference proteome</keyword>